<organism evidence="1 2">
    <name type="scientific">Parapontixanthobacter aurantiacus</name>
    <dbReference type="NCBI Taxonomy" id="1463599"/>
    <lineage>
        <taxon>Bacteria</taxon>
        <taxon>Pseudomonadati</taxon>
        <taxon>Pseudomonadota</taxon>
        <taxon>Alphaproteobacteria</taxon>
        <taxon>Sphingomonadales</taxon>
        <taxon>Erythrobacteraceae</taxon>
        <taxon>Parapontixanthobacter</taxon>
    </lineage>
</organism>
<proteinExistence type="predicted"/>
<evidence type="ECO:0000313" key="1">
    <source>
        <dbReference type="EMBL" id="MXO86471.1"/>
    </source>
</evidence>
<dbReference type="Proteomes" id="UP000433104">
    <property type="component" value="Unassembled WGS sequence"/>
</dbReference>
<dbReference type="AlphaFoldDB" id="A0A844ZD43"/>
<sequence length="144" mass="15753">MHNDRLNRLYEAAIEAATALLEKNGSFFPILFEMRPPGTITSVAVLDMRQTRPGADVVENYVELMRERAAAGMISASAIVVDLASAISGGSTPVAAISVRLRALEHALDITVPYRMERSGIIKRKRIVALDTPRSQAVEIDVFM</sequence>
<dbReference type="EMBL" id="WTYW01000003">
    <property type="protein sequence ID" value="MXO86471.1"/>
    <property type="molecule type" value="Genomic_DNA"/>
</dbReference>
<comment type="caution">
    <text evidence="1">The sequence shown here is derived from an EMBL/GenBank/DDBJ whole genome shotgun (WGS) entry which is preliminary data.</text>
</comment>
<name>A0A844ZD43_9SPHN</name>
<accession>A0A844ZD43</accession>
<gene>
    <name evidence="1" type="ORF">GRI38_10585</name>
</gene>
<reference evidence="1 2" key="1">
    <citation type="submission" date="2019-12" db="EMBL/GenBank/DDBJ databases">
        <title>Genomic-based taxomic classification of the family Erythrobacteraceae.</title>
        <authorList>
            <person name="Xu L."/>
        </authorList>
    </citation>
    <scope>NUCLEOTIDE SEQUENCE [LARGE SCALE GENOMIC DNA]</scope>
    <source>
        <strain evidence="1 2">MCCC 1A09962</strain>
    </source>
</reference>
<protein>
    <submittedName>
        <fullName evidence="1">Uncharacterized protein</fullName>
    </submittedName>
</protein>
<evidence type="ECO:0000313" key="2">
    <source>
        <dbReference type="Proteomes" id="UP000433104"/>
    </source>
</evidence>
<keyword evidence="2" id="KW-1185">Reference proteome</keyword>
<dbReference type="RefSeq" id="WP_160683490.1">
    <property type="nucleotide sequence ID" value="NZ_WTYW01000003.1"/>
</dbReference>